<dbReference type="Pfam" id="PF13181">
    <property type="entry name" value="TPR_8"/>
    <property type="match status" value="1"/>
</dbReference>
<dbReference type="AlphaFoldDB" id="U2MA63"/>
<dbReference type="InterPro" id="IPR027417">
    <property type="entry name" value="P-loop_NTPase"/>
</dbReference>
<dbReference type="HOGENOM" id="CLU_285890_0_0_9"/>
<dbReference type="eggNOG" id="COG3903">
    <property type="taxonomic scope" value="Bacteria"/>
</dbReference>
<dbReference type="PROSITE" id="PS50011">
    <property type="entry name" value="PROTEIN_KINASE_DOM"/>
    <property type="match status" value="1"/>
</dbReference>
<comment type="caution">
    <text evidence="2">The sequence shown here is derived from an EMBL/GenBank/DDBJ whole genome shotgun (WGS) entry which is preliminary data.</text>
</comment>
<dbReference type="InterPro" id="IPR008271">
    <property type="entry name" value="Ser/Thr_kinase_AS"/>
</dbReference>
<dbReference type="SUPFAM" id="SSF52540">
    <property type="entry name" value="P-loop containing nucleoside triphosphate hydrolases"/>
    <property type="match status" value="1"/>
</dbReference>
<reference evidence="2 3" key="1">
    <citation type="submission" date="2013-07" db="EMBL/GenBank/DDBJ databases">
        <authorList>
            <person name="Weinstock G."/>
            <person name="Sodergren E."/>
            <person name="Wylie T."/>
            <person name="Fulton L."/>
            <person name="Fulton R."/>
            <person name="Fronick C."/>
            <person name="O'Laughlin M."/>
            <person name="Godfrey J."/>
            <person name="Miner T."/>
            <person name="Herter B."/>
            <person name="Appelbaum E."/>
            <person name="Cordes M."/>
            <person name="Lek S."/>
            <person name="Wollam A."/>
            <person name="Pepin K.H."/>
            <person name="Palsikar V.B."/>
            <person name="Mitreva M."/>
            <person name="Wilson R.K."/>
        </authorList>
    </citation>
    <scope>NUCLEOTIDE SEQUENCE [LARGE SCALE GENOMIC DNA]</scope>
    <source>
        <strain evidence="2 3">ATCC 27760</strain>
    </source>
</reference>
<dbReference type="SMART" id="SM00028">
    <property type="entry name" value="TPR"/>
    <property type="match status" value="3"/>
</dbReference>
<protein>
    <submittedName>
        <fullName evidence="2">Tetratricopeptide repeat protein</fullName>
    </submittedName>
</protein>
<dbReference type="InterPro" id="IPR019734">
    <property type="entry name" value="TPR_rpt"/>
</dbReference>
<gene>
    <name evidence="2" type="ORF">RUMCAL_01458</name>
</gene>
<dbReference type="SUPFAM" id="SSF56112">
    <property type="entry name" value="Protein kinase-like (PK-like)"/>
    <property type="match status" value="1"/>
</dbReference>
<dbReference type="PROSITE" id="PS00108">
    <property type="entry name" value="PROTEIN_KINASE_ST"/>
    <property type="match status" value="1"/>
</dbReference>
<proteinExistence type="predicted"/>
<evidence type="ECO:0000259" key="1">
    <source>
        <dbReference type="PROSITE" id="PS50011"/>
    </source>
</evidence>
<organism evidence="2 3">
    <name type="scientific">Ruminococcus callidus ATCC 27760</name>
    <dbReference type="NCBI Taxonomy" id="411473"/>
    <lineage>
        <taxon>Bacteria</taxon>
        <taxon>Bacillati</taxon>
        <taxon>Bacillota</taxon>
        <taxon>Clostridia</taxon>
        <taxon>Eubacteriales</taxon>
        <taxon>Oscillospiraceae</taxon>
        <taxon>Ruminococcus</taxon>
    </lineage>
</organism>
<dbReference type="GO" id="GO:0004672">
    <property type="term" value="F:protein kinase activity"/>
    <property type="evidence" value="ECO:0007669"/>
    <property type="project" value="InterPro"/>
</dbReference>
<dbReference type="SMART" id="SM00220">
    <property type="entry name" value="S_TKc"/>
    <property type="match status" value="1"/>
</dbReference>
<dbReference type="PANTHER" id="PTHR47691:SF3">
    <property type="entry name" value="HTH-TYPE TRANSCRIPTIONAL REGULATOR RV0890C-RELATED"/>
    <property type="match status" value="1"/>
</dbReference>
<dbReference type="EMBL" id="AWVF01000176">
    <property type="protein sequence ID" value="ERJ96203.1"/>
    <property type="molecule type" value="Genomic_DNA"/>
</dbReference>
<dbReference type="Gene3D" id="1.10.510.10">
    <property type="entry name" value="Transferase(Phosphotransferase) domain 1"/>
    <property type="match status" value="1"/>
</dbReference>
<dbReference type="InterPro" id="IPR000719">
    <property type="entry name" value="Prot_kinase_dom"/>
</dbReference>
<dbReference type="STRING" id="411473.RUMCAL_01458"/>
<accession>U2MA63</accession>
<dbReference type="PATRIC" id="fig|411473.3.peg.1179"/>
<dbReference type="Pfam" id="PF00069">
    <property type="entry name" value="Pkinase"/>
    <property type="match status" value="1"/>
</dbReference>
<feature type="domain" description="Protein kinase" evidence="1">
    <location>
        <begin position="24"/>
        <end position="303"/>
    </location>
</feature>
<dbReference type="SUPFAM" id="SSF48452">
    <property type="entry name" value="TPR-like"/>
    <property type="match status" value="2"/>
</dbReference>
<dbReference type="PANTHER" id="PTHR47691">
    <property type="entry name" value="REGULATOR-RELATED"/>
    <property type="match status" value="1"/>
</dbReference>
<name>U2MA63_9FIRM</name>
<keyword evidence="3" id="KW-1185">Reference proteome</keyword>
<dbReference type="RefSeq" id="WP_021682929.1">
    <property type="nucleotide sequence ID" value="NZ_KI260449.1"/>
</dbReference>
<dbReference type="Gene3D" id="1.25.40.10">
    <property type="entry name" value="Tetratricopeptide repeat domain"/>
    <property type="match status" value="2"/>
</dbReference>
<evidence type="ECO:0000313" key="3">
    <source>
        <dbReference type="Proteomes" id="UP000016662"/>
    </source>
</evidence>
<evidence type="ECO:0000313" key="2">
    <source>
        <dbReference type="EMBL" id="ERJ96203.1"/>
    </source>
</evidence>
<dbReference type="GO" id="GO:0005524">
    <property type="term" value="F:ATP binding"/>
    <property type="evidence" value="ECO:0007669"/>
    <property type="project" value="InterPro"/>
</dbReference>
<dbReference type="InterPro" id="IPR011009">
    <property type="entry name" value="Kinase-like_dom_sf"/>
</dbReference>
<dbReference type="Proteomes" id="UP000016662">
    <property type="component" value="Unassembled WGS sequence"/>
</dbReference>
<dbReference type="InterPro" id="IPR011990">
    <property type="entry name" value="TPR-like_helical_dom_sf"/>
</dbReference>
<dbReference type="eggNOG" id="COG0515">
    <property type="taxonomic scope" value="Bacteria"/>
</dbReference>
<dbReference type="Gene3D" id="3.40.50.300">
    <property type="entry name" value="P-loop containing nucleotide triphosphate hydrolases"/>
    <property type="match status" value="1"/>
</dbReference>
<dbReference type="OrthoDB" id="9786073at2"/>
<sequence length="1082" mass="124768">MRTPLPVGTHLTISAIGTQQQITVQIQELIGTGASCLVYTAVCRDGEQNEFYLRLKEFCPENLHLIRQQDGSLLAADEEAFQRQMQSFIWGYQKQMQFRQFPESCNSISNVQGVFAGNGTRYIAMNCQNSIPLEQQELSLYDTFRVLRAVAQQLDNLHQHGYLYLDLKPANVLLYPETPELVMLFDFDSAIEKSRLSDAVISCTAKWAAPEVLQQNRRKIGVVSDVYTLGGLLLYLLFRRTPEVKDRRNRAVWDAEFPDSVLAGTAPEIRRMVTELLRKTLAANPEKRYASCAELLTQIEPFLDSFQQPKPYLQTKLPLGNNYFCGRDIELQEIHTLLQQEKFLLLHGVGGIGKTELAKHYAMTYAEEYDAVVFVRFLDSMENTILSDTNFPIVHCTRSDGESDAAYLERKMQVLRQICTPRHLILLDNFDTGDCENLDFLTELPCPILVTSRVDYDGIFPQYEVDILSDESALYQMMAYYTKREPDLYTDAILKALNGHTMAVELVAKQMALHQLTSREMYEKLCAEGISGDDGKVRQLKDSTLREKTAFHHMEILFSVLDLSESEKQVLRCAALVGATPMVRQYFEVISDLNEAETNSLDRLIQSGWISEVYQDEMCILSTHPLIVEVLCEKLRPNSRECKNMVELAGSVAGYIEESENAEQRFLSVQWLDHMAHHIQGDDPELSFFFAMMCYRLYLGENRCEDALWAAQQELRILRQEEDSRVRLINTLSFIQDFAIKLHDTEISEKAAAELAELQLSASEQFSVLKGVLFEYIYEERDFDQAKLYVEQIIQLAEEIGEPMKLALAYSNFIWLENIYRIDCNKSFYIEKTVFYANQCFAEQTAEQEQDISFWSELGDIYRDCEQFSRAMACYQKEQELFQVEMQEESVTVNTKLVHFQTDMAFCNLKMKQFSEMEENYEKAIAMANQLYGEEHEETGEIWATYACALIDWYNAEPSRELLEKCKAAMEQALEILMEHDACNEVTLANLLMRYSSVLSELGEFQDCNIVAAEALECFQKNFGELHEQMQWAYLMVGDNYHKAGDKENAKRYYDLAIRVLRENDYETDELEERVEEILQGM</sequence>